<dbReference type="InterPro" id="IPR044610">
    <property type="entry name" value="GLCAT14A/B/C"/>
</dbReference>
<evidence type="ECO:0000256" key="1">
    <source>
        <dbReference type="ARBA" id="ARBA00004606"/>
    </source>
</evidence>
<dbReference type="PANTHER" id="PTHR45719">
    <property type="entry name" value="GLYCOSYLTRANSFERASE"/>
    <property type="match status" value="1"/>
</dbReference>
<evidence type="ECO:0000256" key="5">
    <source>
        <dbReference type="ARBA" id="ARBA00023180"/>
    </source>
</evidence>
<comment type="subcellular location">
    <subcellularLocation>
        <location evidence="1">Membrane</location>
        <topology evidence="1">Single-pass type II membrane protein</topology>
    </subcellularLocation>
</comment>
<dbReference type="Proteomes" id="UP001293593">
    <property type="component" value="Unassembled WGS sequence"/>
</dbReference>
<evidence type="ECO:0000313" key="8">
    <source>
        <dbReference type="EMBL" id="KAK4269579.1"/>
    </source>
</evidence>
<comment type="caution">
    <text evidence="8">The sequence shown here is derived from an EMBL/GenBank/DDBJ whole genome shotgun (WGS) entry which is preliminary data.</text>
</comment>
<dbReference type="InterPro" id="IPR003406">
    <property type="entry name" value="Glyco_trans_14"/>
</dbReference>
<keyword evidence="3" id="KW-0808">Transferase</keyword>
<keyword evidence="4 7" id="KW-0472">Membrane</keyword>
<dbReference type="EMBL" id="JAWXYG010000006">
    <property type="protein sequence ID" value="KAK4269579.1"/>
    <property type="molecule type" value="Genomic_DNA"/>
</dbReference>
<keyword evidence="7" id="KW-0812">Transmembrane</keyword>
<feature type="transmembrane region" description="Helical" evidence="7">
    <location>
        <begin position="12"/>
        <end position="33"/>
    </location>
</feature>
<organism evidence="8 9">
    <name type="scientific">Acacia crassicarpa</name>
    <name type="common">northern wattle</name>
    <dbReference type="NCBI Taxonomy" id="499986"/>
    <lineage>
        <taxon>Eukaryota</taxon>
        <taxon>Viridiplantae</taxon>
        <taxon>Streptophyta</taxon>
        <taxon>Embryophyta</taxon>
        <taxon>Tracheophyta</taxon>
        <taxon>Spermatophyta</taxon>
        <taxon>Magnoliopsida</taxon>
        <taxon>eudicotyledons</taxon>
        <taxon>Gunneridae</taxon>
        <taxon>Pentapetalae</taxon>
        <taxon>rosids</taxon>
        <taxon>fabids</taxon>
        <taxon>Fabales</taxon>
        <taxon>Fabaceae</taxon>
        <taxon>Caesalpinioideae</taxon>
        <taxon>mimosoid clade</taxon>
        <taxon>Acacieae</taxon>
        <taxon>Acacia</taxon>
    </lineage>
</organism>
<accession>A0AAE1JKA0</accession>
<evidence type="ECO:0000256" key="3">
    <source>
        <dbReference type="ARBA" id="ARBA00022679"/>
    </source>
</evidence>
<dbReference type="GO" id="GO:0016020">
    <property type="term" value="C:membrane"/>
    <property type="evidence" value="ECO:0007669"/>
    <property type="project" value="UniProtKB-SubCell"/>
</dbReference>
<dbReference type="PANTHER" id="PTHR45719:SF11">
    <property type="entry name" value="OS01G0121800 PROTEIN"/>
    <property type="match status" value="1"/>
</dbReference>
<protein>
    <submittedName>
        <fullName evidence="8">Uncharacterized protein</fullName>
    </submittedName>
</protein>
<evidence type="ECO:0000256" key="7">
    <source>
        <dbReference type="SAM" id="Phobius"/>
    </source>
</evidence>
<evidence type="ECO:0000256" key="2">
    <source>
        <dbReference type="ARBA" id="ARBA00022676"/>
    </source>
</evidence>
<dbReference type="GO" id="GO:0015020">
    <property type="term" value="F:glucuronosyltransferase activity"/>
    <property type="evidence" value="ECO:0007669"/>
    <property type="project" value="InterPro"/>
</dbReference>
<proteinExistence type="predicted"/>
<dbReference type="PROSITE" id="PS51257">
    <property type="entry name" value="PROKAR_LIPOPROTEIN"/>
    <property type="match status" value="1"/>
</dbReference>
<keyword evidence="7" id="KW-1133">Transmembrane helix</keyword>
<evidence type="ECO:0000256" key="6">
    <source>
        <dbReference type="SAM" id="MobiDB-lite"/>
    </source>
</evidence>
<dbReference type="AlphaFoldDB" id="A0AAE1JKA0"/>
<keyword evidence="9" id="KW-1185">Reference proteome</keyword>
<gene>
    <name evidence="8" type="ORF">QN277_022718</name>
</gene>
<keyword evidence="5" id="KW-0325">Glycoprotein</keyword>
<dbReference type="Pfam" id="PF02485">
    <property type="entry name" value="Branch"/>
    <property type="match status" value="1"/>
</dbReference>
<feature type="region of interest" description="Disordered" evidence="6">
    <location>
        <begin position="375"/>
        <end position="397"/>
    </location>
</feature>
<evidence type="ECO:0000256" key="4">
    <source>
        <dbReference type="ARBA" id="ARBA00023136"/>
    </source>
</evidence>
<reference evidence="8" key="1">
    <citation type="submission" date="2023-10" db="EMBL/GenBank/DDBJ databases">
        <title>Chromosome-level genome of the transformable northern wattle, Acacia crassicarpa.</title>
        <authorList>
            <person name="Massaro I."/>
            <person name="Sinha N.R."/>
            <person name="Poethig S."/>
            <person name="Leichty A.R."/>
        </authorList>
    </citation>
    <scope>NUCLEOTIDE SEQUENCE</scope>
    <source>
        <strain evidence="8">Acra3RX</strain>
        <tissue evidence="8">Leaf</tissue>
    </source>
</reference>
<evidence type="ECO:0000313" key="9">
    <source>
        <dbReference type="Proteomes" id="UP001293593"/>
    </source>
</evidence>
<name>A0AAE1JKA0_9FABA</name>
<sequence length="449" mass="50840">MRTIKVRCRGLNYTLCLLAIAACIILIITASRFNIPKVSLSSSSSSVTFNKLQNFNSKRVVSKGKGYPPVLAYWICGTKGESKKMMRLLKAIYHARNQYLLQLDDASSDSERLDLVESVQSFKVFEAFGNVDVIGKSYAINRMGSSGLSAILHAAALLLKLNADWDWFITLSASDYPLMTQDDILHAFTFLPTDLNFIHFTNKTIIRKQQRDLNQIVVDPSLYYETSTPLFFAVESRDPPDTFKIFGGSPWVIFTRAFMEYCVMGGWDNLPRKLLMFFTNMVYPLESYFHTLLCNSIDFHNTFIDNFLMFSLWDTDPSESQFLDLSHYNSLLQSGAAFARPFAHNDLILDKIDDLILNTCSNGLVSGHWCSNKSDTTTDDNSNDHNHTTIDSYSSSSEGQDRFLFSANNADIDVVKPGPFGVKLKTLLSHVVERREYSNGQCEKHFDSK</sequence>
<keyword evidence="2" id="KW-0328">Glycosyltransferase</keyword>